<accession>A0A517Z0V0</accession>
<evidence type="ECO:0000256" key="3">
    <source>
        <dbReference type="ARBA" id="ARBA00023180"/>
    </source>
</evidence>
<dbReference type="Proteomes" id="UP000320496">
    <property type="component" value="Chromosome"/>
</dbReference>
<dbReference type="InterPro" id="IPR049625">
    <property type="entry name" value="Glyco_transf_61_cat"/>
</dbReference>
<dbReference type="KEGG" id="mri:Mal4_03900"/>
<keyword evidence="3" id="KW-0325">Glycoprotein</keyword>
<dbReference type="InterPro" id="IPR007657">
    <property type="entry name" value="Glycosyltransferase_61"/>
</dbReference>
<keyword evidence="7" id="KW-1185">Reference proteome</keyword>
<dbReference type="PANTHER" id="PTHR20961">
    <property type="entry name" value="GLYCOSYLTRANSFERASE"/>
    <property type="match status" value="1"/>
</dbReference>
<dbReference type="Pfam" id="PF04577">
    <property type="entry name" value="Glyco_transf_61"/>
    <property type="match status" value="1"/>
</dbReference>
<dbReference type="EMBL" id="CP036275">
    <property type="protein sequence ID" value="QDU36107.1"/>
    <property type="molecule type" value="Genomic_DNA"/>
</dbReference>
<dbReference type="AlphaFoldDB" id="A0A517Z0V0"/>
<sequence length="318" mass="36148">MRDSVKRLLPKPALRHLRAAIARHNHMKIRRKAVHHACLFLEPENVTEHYYHFLFDLCLPLWRLTEVVPLGTRFTLRSFGILTDRLEAMFPGSVCIEDDPDRIEQLPRMPLSGMNPRFVELDCYEVMRFRRHVLSTLGANETSERMNVLLIERAPPDPYFLLEAQKRGAGASRRSIPNHSELAAAVESLVQPPYQFRNVRLEECTLREQVELFANAAVVIGQHGAGLANSLWMRPGSEIVELSNCPELTHFPEIARVMRHRHSVYRTDGPHAEVDVGHFLDYLKEASPSRGFQGEIWRGHPALSPSSGPGQRPHGIAG</sequence>
<protein>
    <recommendedName>
        <fullName evidence="5">Glycosyltransferase 61 catalytic domain-containing protein</fullName>
    </recommendedName>
</protein>
<evidence type="ECO:0000259" key="5">
    <source>
        <dbReference type="Pfam" id="PF04577"/>
    </source>
</evidence>
<name>A0A517Z0V0_9PLAN</name>
<keyword evidence="1" id="KW-0328">Glycosyltransferase</keyword>
<evidence type="ECO:0000313" key="6">
    <source>
        <dbReference type="EMBL" id="QDU36107.1"/>
    </source>
</evidence>
<reference evidence="6 7" key="1">
    <citation type="submission" date="2019-02" db="EMBL/GenBank/DDBJ databases">
        <title>Deep-cultivation of Planctomycetes and their phenomic and genomic characterization uncovers novel biology.</title>
        <authorList>
            <person name="Wiegand S."/>
            <person name="Jogler M."/>
            <person name="Boedeker C."/>
            <person name="Pinto D."/>
            <person name="Vollmers J."/>
            <person name="Rivas-Marin E."/>
            <person name="Kohn T."/>
            <person name="Peeters S.H."/>
            <person name="Heuer A."/>
            <person name="Rast P."/>
            <person name="Oberbeckmann S."/>
            <person name="Bunk B."/>
            <person name="Jeske O."/>
            <person name="Meyerdierks A."/>
            <person name="Storesund J.E."/>
            <person name="Kallscheuer N."/>
            <person name="Luecker S."/>
            <person name="Lage O.M."/>
            <person name="Pohl T."/>
            <person name="Merkel B.J."/>
            <person name="Hornburger P."/>
            <person name="Mueller R.-W."/>
            <person name="Bruemmer F."/>
            <person name="Labrenz M."/>
            <person name="Spormann A.M."/>
            <person name="Op den Camp H."/>
            <person name="Overmann J."/>
            <person name="Amann R."/>
            <person name="Jetten M.S.M."/>
            <person name="Mascher T."/>
            <person name="Medema M.H."/>
            <person name="Devos D.P."/>
            <person name="Kaster A.-K."/>
            <person name="Ovreas L."/>
            <person name="Rohde M."/>
            <person name="Galperin M.Y."/>
            <person name="Jogler C."/>
        </authorList>
    </citation>
    <scope>NUCLEOTIDE SEQUENCE [LARGE SCALE GENOMIC DNA]</scope>
    <source>
        <strain evidence="6 7">Mal4</strain>
    </source>
</reference>
<feature type="region of interest" description="Disordered" evidence="4">
    <location>
        <begin position="295"/>
        <end position="318"/>
    </location>
</feature>
<feature type="domain" description="Glycosyltransferase 61 catalytic" evidence="5">
    <location>
        <begin position="50"/>
        <end position="240"/>
    </location>
</feature>
<gene>
    <name evidence="6" type="ORF">Mal4_03900</name>
</gene>
<dbReference type="GO" id="GO:0016757">
    <property type="term" value="F:glycosyltransferase activity"/>
    <property type="evidence" value="ECO:0007669"/>
    <property type="project" value="UniProtKB-KW"/>
</dbReference>
<evidence type="ECO:0000256" key="4">
    <source>
        <dbReference type="SAM" id="MobiDB-lite"/>
    </source>
</evidence>
<keyword evidence="2" id="KW-0808">Transferase</keyword>
<evidence type="ECO:0000313" key="7">
    <source>
        <dbReference type="Proteomes" id="UP000320496"/>
    </source>
</evidence>
<organism evidence="6 7">
    <name type="scientific">Maioricimonas rarisocia</name>
    <dbReference type="NCBI Taxonomy" id="2528026"/>
    <lineage>
        <taxon>Bacteria</taxon>
        <taxon>Pseudomonadati</taxon>
        <taxon>Planctomycetota</taxon>
        <taxon>Planctomycetia</taxon>
        <taxon>Planctomycetales</taxon>
        <taxon>Planctomycetaceae</taxon>
        <taxon>Maioricimonas</taxon>
    </lineage>
</organism>
<proteinExistence type="predicted"/>
<evidence type="ECO:0000256" key="1">
    <source>
        <dbReference type="ARBA" id="ARBA00022676"/>
    </source>
</evidence>
<evidence type="ECO:0000256" key="2">
    <source>
        <dbReference type="ARBA" id="ARBA00022679"/>
    </source>
</evidence>